<sequence length="433" mass="49696">MKISVLDCTLRDGGYVNNWKFPLNQIIRLLESLDKSNVDIVELGYLNDKSEQDIDSTLFESIEHIDSNFKGLLTTAKVVVMINLFDFDFDKLAARKDSIVDGIRLAFHKKDIDEALIAAQKIATFGYDIFLQPMVTKTYTDDEFLLLIRKVNKMDVYAFYVVDSFGSMSLESFNHYIKLADENLDNRISLGYHSHNNMQLAFSNAISFCKTNKKRNIILDSSIYGMGRGAGNLNTELILDYLNNEKKEKYCIVPLLEVIDEVLTYYLKKKYWGFSPSQYLSASLDCHPNYSSYLVNKKTNHIANIAKILSKIPEKEKSSFNEQLIENLYEEFQLHGNSEPRGKLKLLDGKQILLIASGSSISANLERIISKVNSNKYITIALNHKPSFDCDYYFFSNQQRFDKFKNLIPIEELLLTTNIETNQQANVVLNIQE</sequence>
<dbReference type="InterPro" id="IPR013785">
    <property type="entry name" value="Aldolase_TIM"/>
</dbReference>
<organism evidence="2">
    <name type="scientific">marine metagenome</name>
    <dbReference type="NCBI Taxonomy" id="408172"/>
    <lineage>
        <taxon>unclassified sequences</taxon>
        <taxon>metagenomes</taxon>
        <taxon>ecological metagenomes</taxon>
    </lineage>
</organism>
<feature type="non-terminal residue" evidence="2">
    <location>
        <position position="433"/>
    </location>
</feature>
<dbReference type="Gene3D" id="3.20.20.70">
    <property type="entry name" value="Aldolase class I"/>
    <property type="match status" value="1"/>
</dbReference>
<feature type="domain" description="Pyruvate carboxyltransferase" evidence="1">
    <location>
        <begin position="3"/>
        <end position="242"/>
    </location>
</feature>
<dbReference type="GO" id="GO:0003824">
    <property type="term" value="F:catalytic activity"/>
    <property type="evidence" value="ECO:0007669"/>
    <property type="project" value="InterPro"/>
</dbReference>
<proteinExistence type="predicted"/>
<dbReference type="AlphaFoldDB" id="A0A382H2H7"/>
<dbReference type="EMBL" id="UINC01058570">
    <property type="protein sequence ID" value="SVB80993.1"/>
    <property type="molecule type" value="Genomic_DNA"/>
</dbReference>
<dbReference type="CDD" id="cd07944">
    <property type="entry name" value="DRE_TIM_HOA_like"/>
    <property type="match status" value="1"/>
</dbReference>
<name>A0A382H2H7_9ZZZZ</name>
<evidence type="ECO:0000259" key="1">
    <source>
        <dbReference type="Pfam" id="PF00682"/>
    </source>
</evidence>
<dbReference type="SUPFAM" id="SSF51569">
    <property type="entry name" value="Aldolase"/>
    <property type="match status" value="1"/>
</dbReference>
<protein>
    <recommendedName>
        <fullName evidence="1">Pyruvate carboxyltransferase domain-containing protein</fullName>
    </recommendedName>
</protein>
<reference evidence="2" key="1">
    <citation type="submission" date="2018-05" db="EMBL/GenBank/DDBJ databases">
        <authorList>
            <person name="Lanie J.A."/>
            <person name="Ng W.-L."/>
            <person name="Kazmierczak K.M."/>
            <person name="Andrzejewski T.M."/>
            <person name="Davidsen T.M."/>
            <person name="Wayne K.J."/>
            <person name="Tettelin H."/>
            <person name="Glass J.I."/>
            <person name="Rusch D."/>
            <person name="Podicherti R."/>
            <person name="Tsui H.-C.T."/>
            <person name="Winkler M.E."/>
        </authorList>
    </citation>
    <scope>NUCLEOTIDE SEQUENCE</scope>
</reference>
<evidence type="ECO:0000313" key="2">
    <source>
        <dbReference type="EMBL" id="SVB80993.1"/>
    </source>
</evidence>
<gene>
    <name evidence="2" type="ORF">METZ01_LOCUS233847</name>
</gene>
<accession>A0A382H2H7</accession>
<dbReference type="InterPro" id="IPR000891">
    <property type="entry name" value="PYR_CT"/>
</dbReference>
<dbReference type="Pfam" id="PF00682">
    <property type="entry name" value="HMGL-like"/>
    <property type="match status" value="1"/>
</dbReference>